<dbReference type="OrthoDB" id="569333at2"/>
<proteinExistence type="predicted"/>
<dbReference type="AlphaFoldDB" id="A0A2G4EYC7"/>
<keyword evidence="1" id="KW-0175">Coiled coil</keyword>
<name>A0A2G4EYC7_9CYAN</name>
<sequence>MKAEFYYDRYRYTCSLVQVNFTQELKIKNHQGFVLAVKQGSKMGILGKTRQNAKKVDVSKSHFYNVIKAAMNALELEARDELILERERTITEAEEKIQQQDREIRVLNEQLRILKEQVEHLSTEKQQLPMQLIDSVDC</sequence>
<gene>
    <name evidence="2" type="ORF">CP500_016010</name>
</gene>
<protein>
    <submittedName>
        <fullName evidence="2">Uncharacterized protein</fullName>
    </submittedName>
</protein>
<reference evidence="2" key="1">
    <citation type="submission" date="2017-10" db="EMBL/GenBank/DDBJ databases">
        <title>Draft genome sequence of the planktic cyanobacteria Tychonema bourrellyi isolated from alpine lentic freshwater.</title>
        <authorList>
            <person name="Tett A."/>
            <person name="Armanini F."/>
            <person name="Asnicar F."/>
            <person name="Boscaini A."/>
            <person name="Pasolli E."/>
            <person name="Zolfo M."/>
            <person name="Donati C."/>
            <person name="Salmaso N."/>
            <person name="Segata N."/>
        </authorList>
    </citation>
    <scope>NUCLEOTIDE SEQUENCE</scope>
    <source>
        <strain evidence="2">FEM_GT703</strain>
    </source>
</reference>
<evidence type="ECO:0000256" key="1">
    <source>
        <dbReference type="SAM" id="Coils"/>
    </source>
</evidence>
<keyword evidence="3" id="KW-1185">Reference proteome</keyword>
<evidence type="ECO:0000313" key="2">
    <source>
        <dbReference type="EMBL" id="PHX54460.1"/>
    </source>
</evidence>
<accession>A0A2G4EYC7</accession>
<dbReference type="EMBL" id="NXIB02000099">
    <property type="protein sequence ID" value="PHX54460.1"/>
    <property type="molecule type" value="Genomic_DNA"/>
</dbReference>
<evidence type="ECO:0000313" key="3">
    <source>
        <dbReference type="Proteomes" id="UP000226442"/>
    </source>
</evidence>
<feature type="coiled-coil region" evidence="1">
    <location>
        <begin position="83"/>
        <end position="124"/>
    </location>
</feature>
<dbReference type="Proteomes" id="UP000226442">
    <property type="component" value="Unassembled WGS sequence"/>
</dbReference>
<dbReference type="RefSeq" id="WP_096832008.1">
    <property type="nucleotide sequence ID" value="NZ_NXIB02000099.1"/>
</dbReference>
<comment type="caution">
    <text evidence="2">The sequence shown here is derived from an EMBL/GenBank/DDBJ whole genome shotgun (WGS) entry which is preliminary data.</text>
</comment>
<organism evidence="2 3">
    <name type="scientific">Tychonema bourrellyi FEM_GT703</name>
    <dbReference type="NCBI Taxonomy" id="2040638"/>
    <lineage>
        <taxon>Bacteria</taxon>
        <taxon>Bacillati</taxon>
        <taxon>Cyanobacteriota</taxon>
        <taxon>Cyanophyceae</taxon>
        <taxon>Oscillatoriophycideae</taxon>
        <taxon>Oscillatoriales</taxon>
        <taxon>Microcoleaceae</taxon>
        <taxon>Tychonema</taxon>
    </lineage>
</organism>